<dbReference type="GO" id="GO:0016787">
    <property type="term" value="F:hydrolase activity"/>
    <property type="evidence" value="ECO:0007669"/>
    <property type="project" value="UniProtKB-KW"/>
</dbReference>
<evidence type="ECO:0000259" key="2">
    <source>
        <dbReference type="Pfam" id="PF08450"/>
    </source>
</evidence>
<dbReference type="InterPro" id="IPR011042">
    <property type="entry name" value="6-blade_b-propeller_TolB-like"/>
</dbReference>
<dbReference type="EMBL" id="FNZH01000001">
    <property type="protein sequence ID" value="SEI82662.1"/>
    <property type="molecule type" value="Genomic_DNA"/>
</dbReference>
<keyword evidence="4" id="KW-1185">Reference proteome</keyword>
<reference evidence="4" key="1">
    <citation type="submission" date="2016-10" db="EMBL/GenBank/DDBJ databases">
        <authorList>
            <person name="Varghese N."/>
            <person name="Submissions S."/>
        </authorList>
    </citation>
    <scope>NUCLEOTIDE SEQUENCE [LARGE SCALE GENOMIC DNA]</scope>
    <source>
        <strain evidence="4">IBRC-M 10761</strain>
    </source>
</reference>
<dbReference type="STRING" id="1416801.SAMN05192553_101445"/>
<dbReference type="Gene3D" id="2.120.10.30">
    <property type="entry name" value="TolB, C-terminal domain"/>
    <property type="match status" value="1"/>
</dbReference>
<dbReference type="PANTHER" id="PTHR47572">
    <property type="entry name" value="LIPOPROTEIN-RELATED"/>
    <property type="match status" value="1"/>
</dbReference>
<organism evidence="3 4">
    <name type="scientific">Cyclobacterium xiamenense</name>
    <dbReference type="NCBI Taxonomy" id="1297121"/>
    <lineage>
        <taxon>Bacteria</taxon>
        <taxon>Pseudomonadati</taxon>
        <taxon>Bacteroidota</taxon>
        <taxon>Cytophagia</taxon>
        <taxon>Cytophagales</taxon>
        <taxon>Cyclobacteriaceae</taxon>
        <taxon>Cyclobacterium</taxon>
    </lineage>
</organism>
<dbReference type="InterPro" id="IPR051262">
    <property type="entry name" value="SMP-30/CGR1_Lactonase"/>
</dbReference>
<gene>
    <name evidence="3" type="ORF">SAMN05192553_101445</name>
</gene>
<dbReference type="InterPro" id="IPR013658">
    <property type="entry name" value="SGL"/>
</dbReference>
<accession>A0A1H6U3Z5</accession>
<dbReference type="PANTHER" id="PTHR47572:SF4">
    <property type="entry name" value="LACTONASE DRP35"/>
    <property type="match status" value="1"/>
</dbReference>
<feature type="domain" description="SMP-30/Gluconolactonase/LRE-like region" evidence="2">
    <location>
        <begin position="63"/>
        <end position="331"/>
    </location>
</feature>
<dbReference type="SUPFAM" id="SSF63829">
    <property type="entry name" value="Calcium-dependent phosphotriesterase"/>
    <property type="match status" value="1"/>
</dbReference>
<evidence type="ECO:0000256" key="1">
    <source>
        <dbReference type="ARBA" id="ARBA00022801"/>
    </source>
</evidence>
<dbReference type="Pfam" id="PF08450">
    <property type="entry name" value="SGL"/>
    <property type="match status" value="1"/>
</dbReference>
<protein>
    <submittedName>
        <fullName evidence="3">Gluconolactonase</fullName>
    </submittedName>
</protein>
<dbReference type="Proteomes" id="UP000199403">
    <property type="component" value="Unassembled WGS sequence"/>
</dbReference>
<sequence>MFVMVLLAACSGNSTDRVADSASSDSAKKEATLPLQLIAAQEALYEVIDREAKAEILGSGYAWTEGPLWIPSEGMLLFSEIPANRVHAWKQGAEDPEVYLDPAGFTGEGTRGGELGSNGLLLDPEGNLVLCQHGDRRLARMTAPIANPAAEYETIVGEFNNQRFNSPNDAAYDAAGNLYFTDPPYGLEHRMEDPAKEIPYQGVFRYSQAGDLSLLLDSLTRPNGLAFFPGGNQLLIANSDPDKPYWYRYSVAEDGSLSQGEIYRDASDVGAEEPGLPDGLKIRSDGTVFATGPGGVWIFDPEGQELGRIDVGQRCSNVALNETEDVLFVTADSYVLRIELK</sequence>
<proteinExistence type="predicted"/>
<evidence type="ECO:0000313" key="3">
    <source>
        <dbReference type="EMBL" id="SEI82662.1"/>
    </source>
</evidence>
<dbReference type="AlphaFoldDB" id="A0A1H6U3Z5"/>
<keyword evidence="1" id="KW-0378">Hydrolase</keyword>
<evidence type="ECO:0000313" key="4">
    <source>
        <dbReference type="Proteomes" id="UP000199403"/>
    </source>
</evidence>
<name>A0A1H6U3Z5_9BACT</name>